<dbReference type="Proteomes" id="UP000035721">
    <property type="component" value="Unassembled WGS sequence"/>
</dbReference>
<evidence type="ECO:0000256" key="2">
    <source>
        <dbReference type="SAM" id="MobiDB-lite"/>
    </source>
</evidence>
<comment type="caution">
    <text evidence="4">The sequence shown here is derived from an EMBL/GenBank/DDBJ whole genome shotgun (WGS) entry which is preliminary data.</text>
</comment>
<feature type="compositionally biased region" description="Basic and acidic residues" evidence="2">
    <location>
        <begin position="215"/>
        <end position="229"/>
    </location>
</feature>
<dbReference type="PROSITE" id="PS50901">
    <property type="entry name" value="FTSK"/>
    <property type="match status" value="1"/>
</dbReference>
<evidence type="ECO:0000313" key="4">
    <source>
        <dbReference type="EMBL" id="CCH80296.1"/>
    </source>
</evidence>
<dbReference type="InterPro" id="IPR027417">
    <property type="entry name" value="P-loop_NTPase"/>
</dbReference>
<keyword evidence="1" id="KW-0547">Nucleotide-binding</keyword>
<feature type="binding site" evidence="1">
    <location>
        <begin position="38"/>
        <end position="45"/>
    </location>
    <ligand>
        <name>ATP</name>
        <dbReference type="ChEBI" id="CHEBI:30616"/>
    </ligand>
</feature>
<dbReference type="EMBL" id="CAJB01000420">
    <property type="protein sequence ID" value="CCH80296.1"/>
    <property type="molecule type" value="Genomic_DNA"/>
</dbReference>
<feature type="domain" description="FtsK" evidence="3">
    <location>
        <begin position="20"/>
        <end position="210"/>
    </location>
</feature>
<evidence type="ECO:0000256" key="1">
    <source>
        <dbReference type="PROSITE-ProRule" id="PRU00289"/>
    </source>
</evidence>
<evidence type="ECO:0000259" key="3">
    <source>
        <dbReference type="PROSITE" id="PS50901"/>
    </source>
</evidence>
<dbReference type="Gene3D" id="3.40.50.300">
    <property type="entry name" value="P-loop containing nucleotide triphosphate hydrolases"/>
    <property type="match status" value="2"/>
</dbReference>
<sequence>MPRRADAVAIGLIDDPARQVQSVWSWSPAECAVLGVTGPPGSGRSTLVRTLVAGAIALGPPVPVQVYAVDAGRSLTALESLPQVGAVVDAEDLSRLRSLLTGLTEEVSRRRRLLTARGLTRLEEWHTSAPEEAPAWLLLVVDGWDALADTAAADHEVLVLTERLRGLLEDGRAVGLGAVVTGGRGLLVGAAARMCTTRVALGRLDPGEASLAGLPRRDGTERPPGRGQRLEDGLEVQVAHLGADPSGGAQTQAIHGLAADLPSSDACRPFTVGRLPDVVALSELPATQELLVGRDENGLAVGFRPTDDGRRLLVAGPRGSGRTTALATIAARCAATGLTTVLVSARPGASAPEPPLTRLGPDDVERLVSTHRADPRLAVLVDDAEQLLGTTMDVALTELAARVERDGGLLVCAADSAVIGTLFRGVVAEVARPRTGLLLAPTGPLDGDVFGLRLPRAREPHAGRGHLVLRGASTALQVACPDPLLTGVSASRP</sequence>
<feature type="region of interest" description="Disordered" evidence="2">
    <location>
        <begin position="210"/>
        <end position="229"/>
    </location>
</feature>
<dbReference type="STRING" id="1194083.BN12_850001"/>
<keyword evidence="1" id="KW-0067">ATP-binding</keyword>
<dbReference type="GO" id="GO:0003677">
    <property type="term" value="F:DNA binding"/>
    <property type="evidence" value="ECO:0007669"/>
    <property type="project" value="InterPro"/>
</dbReference>
<dbReference type="InterPro" id="IPR002543">
    <property type="entry name" value="FtsK_dom"/>
</dbReference>
<dbReference type="SMART" id="SM00382">
    <property type="entry name" value="AAA"/>
    <property type="match status" value="2"/>
</dbReference>
<dbReference type="Pfam" id="PF01580">
    <property type="entry name" value="FtsK_SpoIIIE"/>
    <property type="match status" value="1"/>
</dbReference>
<dbReference type="AlphaFoldDB" id="A0A077M3D8"/>
<reference evidence="4 5" key="1">
    <citation type="journal article" date="2013" name="ISME J.">
        <title>A metabolic model for members of the genus Tetrasphaera involved in enhanced biological phosphorus removal.</title>
        <authorList>
            <person name="Kristiansen R."/>
            <person name="Nguyen H.T.T."/>
            <person name="Saunders A.M."/>
            <person name="Nielsen J.L."/>
            <person name="Wimmer R."/>
            <person name="Le V.Q."/>
            <person name="McIlroy S.J."/>
            <person name="Petrovski S."/>
            <person name="Seviour R.J."/>
            <person name="Calteau A."/>
            <person name="Nielsen K.L."/>
            <person name="Nielsen P.H."/>
        </authorList>
    </citation>
    <scope>NUCLEOTIDE SEQUENCE [LARGE SCALE GENOMIC DNA]</scope>
    <source>
        <strain evidence="4 5">T1-X7</strain>
    </source>
</reference>
<protein>
    <recommendedName>
        <fullName evidence="3">FtsK domain-containing protein</fullName>
    </recommendedName>
</protein>
<name>A0A077M3D8_9MICO</name>
<keyword evidence="5" id="KW-1185">Reference proteome</keyword>
<gene>
    <name evidence="4" type="ORF">BN12_850001</name>
</gene>
<dbReference type="InterPro" id="IPR003593">
    <property type="entry name" value="AAA+_ATPase"/>
</dbReference>
<dbReference type="SUPFAM" id="SSF52540">
    <property type="entry name" value="P-loop containing nucleoside triphosphate hydrolases"/>
    <property type="match status" value="2"/>
</dbReference>
<proteinExistence type="predicted"/>
<dbReference type="GO" id="GO:0005524">
    <property type="term" value="F:ATP binding"/>
    <property type="evidence" value="ECO:0007669"/>
    <property type="project" value="UniProtKB-UniRule"/>
</dbReference>
<evidence type="ECO:0000313" key="5">
    <source>
        <dbReference type="Proteomes" id="UP000035721"/>
    </source>
</evidence>
<accession>A0A077M3D8</accession>
<organism evidence="4 5">
    <name type="scientific">Nostocoides japonicum T1-X7</name>
    <dbReference type="NCBI Taxonomy" id="1194083"/>
    <lineage>
        <taxon>Bacteria</taxon>
        <taxon>Bacillati</taxon>
        <taxon>Actinomycetota</taxon>
        <taxon>Actinomycetes</taxon>
        <taxon>Micrococcales</taxon>
        <taxon>Intrasporangiaceae</taxon>
        <taxon>Nostocoides</taxon>
    </lineage>
</organism>